<dbReference type="GO" id="GO:0016020">
    <property type="term" value="C:membrane"/>
    <property type="evidence" value="ECO:0007669"/>
    <property type="project" value="UniProtKB-SubCell"/>
</dbReference>
<dbReference type="PROSITE" id="PS00761">
    <property type="entry name" value="SPASE_I_3"/>
    <property type="match status" value="1"/>
</dbReference>
<comment type="similarity">
    <text evidence="2 7">Belongs to the peptidase S26 family.</text>
</comment>
<dbReference type="CDD" id="cd06530">
    <property type="entry name" value="S26_SPase_I"/>
    <property type="match status" value="1"/>
</dbReference>
<dbReference type="PRINTS" id="PR00727">
    <property type="entry name" value="LEADERPTASE"/>
</dbReference>
<protein>
    <recommendedName>
        <fullName evidence="4 7">Signal peptidase I</fullName>
        <ecNumber evidence="3 7">3.4.21.89</ecNumber>
    </recommendedName>
</protein>
<dbReference type="GO" id="GO:0006465">
    <property type="term" value="P:signal peptide processing"/>
    <property type="evidence" value="ECO:0007669"/>
    <property type="project" value="InterPro"/>
</dbReference>
<dbReference type="NCBIfam" id="TIGR02227">
    <property type="entry name" value="sigpep_I_bact"/>
    <property type="match status" value="1"/>
</dbReference>
<evidence type="ECO:0000256" key="3">
    <source>
        <dbReference type="ARBA" id="ARBA00013208"/>
    </source>
</evidence>
<evidence type="ECO:0000256" key="2">
    <source>
        <dbReference type="ARBA" id="ARBA00009370"/>
    </source>
</evidence>
<dbReference type="InterPro" id="IPR000223">
    <property type="entry name" value="Pept_S26A_signal_pept_1"/>
</dbReference>
<evidence type="ECO:0000313" key="9">
    <source>
        <dbReference type="EMBL" id="CDM64066.1"/>
    </source>
</evidence>
<dbReference type="InterPro" id="IPR036286">
    <property type="entry name" value="LexA/Signal_pep-like_sf"/>
</dbReference>
<evidence type="ECO:0000256" key="5">
    <source>
        <dbReference type="ARBA" id="ARBA00022801"/>
    </source>
</evidence>
<comment type="catalytic activity">
    <reaction evidence="1 7">
        <text>Cleavage of hydrophobic, N-terminal signal or leader sequences from secreted and periplasmic proteins.</text>
        <dbReference type="EC" id="3.4.21.89"/>
    </reaction>
</comment>
<keyword evidence="7" id="KW-0812">Transmembrane</keyword>
<dbReference type="EC" id="3.4.21.89" evidence="3 7"/>
<keyword evidence="7" id="KW-1133">Transmembrane helix</keyword>
<evidence type="ECO:0000256" key="4">
    <source>
        <dbReference type="ARBA" id="ARBA00019232"/>
    </source>
</evidence>
<accession>A0A0B6WSU1</accession>
<dbReference type="STRING" id="454194.PYK22_00058"/>
<keyword evidence="7" id="KW-0645">Protease</keyword>
<name>A0A0B6WSU1_9BACT</name>
<feature type="domain" description="Peptidase S26" evidence="8">
    <location>
        <begin position="73"/>
        <end position="228"/>
    </location>
</feature>
<dbReference type="Gene3D" id="2.10.109.10">
    <property type="entry name" value="Umud Fragment, subunit A"/>
    <property type="match status" value="1"/>
</dbReference>
<keyword evidence="10" id="KW-1185">Reference proteome</keyword>
<dbReference type="InterPro" id="IPR019533">
    <property type="entry name" value="Peptidase_S26"/>
</dbReference>
<sequence length="254" mass="29303">MSRGIQSALTSLALEVNLKSSRRRCPQRIIKMFGRRRGEYLFGDLMFDDDRRIQMIKLKQEAETGVWVEVRALLRDLIFALMLVTLVIVFLVQPVKVEGTSMLPHLHDGERIFVNKLVYYGLPPLERGDIVVFWFPDDPSKSYIKRIIGLPGETVEMRDGRIFIDGQELSEPYLDPQLNTGHASLPPLYVKQHYYFVMGDNRDHSSDSRYWGLVPEKYIYGKAILRYWPPTQIGLITHRDGPTLVKAHAADRGE</sequence>
<dbReference type="GO" id="GO:0004252">
    <property type="term" value="F:serine-type endopeptidase activity"/>
    <property type="evidence" value="ECO:0007669"/>
    <property type="project" value="InterPro"/>
</dbReference>
<evidence type="ECO:0000313" key="10">
    <source>
        <dbReference type="Proteomes" id="UP000031518"/>
    </source>
</evidence>
<dbReference type="PROSITE" id="PS00760">
    <property type="entry name" value="SPASE_I_2"/>
    <property type="match status" value="1"/>
</dbReference>
<reference evidence="9 10" key="2">
    <citation type="submission" date="2015-01" db="EMBL/GenBank/DDBJ databases">
        <title>Complete genome sequence of Pyrinomonas methylaliphatogenes type strain K22T.</title>
        <authorList>
            <person name="Lee K.C.Y."/>
            <person name="Power J.F."/>
            <person name="Dunfield P.F."/>
            <person name="Morgan X.C."/>
            <person name="Huttenhower C."/>
            <person name="Stott M.B."/>
        </authorList>
    </citation>
    <scope>NUCLEOTIDE SEQUENCE [LARGE SCALE GENOMIC DNA]</scope>
    <source>
        <strain evidence="9 10">K22</strain>
    </source>
</reference>
<dbReference type="Pfam" id="PF10502">
    <property type="entry name" value="Peptidase_S26"/>
    <property type="match status" value="1"/>
</dbReference>
<feature type="active site" evidence="6">
    <location>
        <position position="101"/>
    </location>
</feature>
<evidence type="ECO:0000256" key="1">
    <source>
        <dbReference type="ARBA" id="ARBA00000677"/>
    </source>
</evidence>
<dbReference type="PANTHER" id="PTHR43390:SF1">
    <property type="entry name" value="CHLOROPLAST PROCESSING PEPTIDASE"/>
    <property type="match status" value="1"/>
</dbReference>
<dbReference type="AlphaFoldDB" id="A0A0B6WSU1"/>
<keyword evidence="5 7" id="KW-0378">Hydrolase</keyword>
<dbReference type="InterPro" id="IPR019757">
    <property type="entry name" value="Pept_S26A_signal_pept_1_Lys-AS"/>
</dbReference>
<evidence type="ECO:0000256" key="6">
    <source>
        <dbReference type="PIRSR" id="PIRSR600223-1"/>
    </source>
</evidence>
<dbReference type="EMBL" id="CBXV010000001">
    <property type="protein sequence ID" value="CDM64066.1"/>
    <property type="molecule type" value="Genomic_DNA"/>
</dbReference>
<dbReference type="GO" id="GO:0009003">
    <property type="term" value="F:signal peptidase activity"/>
    <property type="evidence" value="ECO:0007669"/>
    <property type="project" value="UniProtKB-EC"/>
</dbReference>
<gene>
    <name evidence="9" type="ORF">PYK22_00058</name>
</gene>
<keyword evidence="7" id="KW-0472">Membrane</keyword>
<reference evidence="9 10" key="1">
    <citation type="submission" date="2013-12" db="EMBL/GenBank/DDBJ databases">
        <authorList>
            <person name="Stott M."/>
        </authorList>
    </citation>
    <scope>NUCLEOTIDE SEQUENCE [LARGE SCALE GENOMIC DNA]</scope>
    <source>
        <strain evidence="9 10">K22</strain>
    </source>
</reference>
<feature type="transmembrane region" description="Helical" evidence="7">
    <location>
        <begin position="77"/>
        <end position="95"/>
    </location>
</feature>
<dbReference type="SUPFAM" id="SSF51306">
    <property type="entry name" value="LexA/Signal peptidase"/>
    <property type="match status" value="1"/>
</dbReference>
<evidence type="ECO:0000259" key="8">
    <source>
        <dbReference type="Pfam" id="PF10502"/>
    </source>
</evidence>
<organism evidence="9 10">
    <name type="scientific">Pyrinomonas methylaliphatogenes</name>
    <dbReference type="NCBI Taxonomy" id="454194"/>
    <lineage>
        <taxon>Bacteria</taxon>
        <taxon>Pseudomonadati</taxon>
        <taxon>Acidobacteriota</taxon>
        <taxon>Blastocatellia</taxon>
        <taxon>Blastocatellales</taxon>
        <taxon>Pyrinomonadaceae</taxon>
        <taxon>Pyrinomonas</taxon>
    </lineage>
</organism>
<dbReference type="PANTHER" id="PTHR43390">
    <property type="entry name" value="SIGNAL PEPTIDASE I"/>
    <property type="match status" value="1"/>
</dbReference>
<proteinExistence type="inferred from homology"/>
<evidence type="ECO:0000256" key="7">
    <source>
        <dbReference type="RuleBase" id="RU362042"/>
    </source>
</evidence>
<comment type="subcellular location">
    <subcellularLocation>
        <location evidence="7">Membrane</location>
        <topology evidence="7">Single-pass type II membrane protein</topology>
    </subcellularLocation>
</comment>
<dbReference type="Proteomes" id="UP000031518">
    <property type="component" value="Unassembled WGS sequence"/>
</dbReference>
<feature type="active site" evidence="6">
    <location>
        <position position="145"/>
    </location>
</feature>
<dbReference type="InterPro" id="IPR019758">
    <property type="entry name" value="Pept_S26A_signal_pept_1_CS"/>
</dbReference>